<evidence type="ECO:0000256" key="4">
    <source>
        <dbReference type="ARBA" id="ARBA00022475"/>
    </source>
</evidence>
<dbReference type="AlphaFoldDB" id="A0A0J8DGI4"/>
<feature type="transmembrane region" description="Helical" evidence="9">
    <location>
        <begin position="32"/>
        <end position="53"/>
    </location>
</feature>
<dbReference type="PANTHER" id="PTHR43337:SF1">
    <property type="entry name" value="XANTHINE_URACIL PERMEASE C887.17-RELATED"/>
    <property type="match status" value="1"/>
</dbReference>
<feature type="transmembrane region" description="Helical" evidence="9">
    <location>
        <begin position="164"/>
        <end position="186"/>
    </location>
</feature>
<dbReference type="Proteomes" id="UP000036756">
    <property type="component" value="Unassembled WGS sequence"/>
</dbReference>
<evidence type="ECO:0000256" key="2">
    <source>
        <dbReference type="ARBA" id="ARBA00005697"/>
    </source>
</evidence>
<dbReference type="EMBL" id="LFVU01000001">
    <property type="protein sequence ID" value="KMT23278.1"/>
    <property type="molecule type" value="Genomic_DNA"/>
</dbReference>
<feature type="transmembrane region" description="Helical" evidence="9">
    <location>
        <begin position="455"/>
        <end position="471"/>
    </location>
</feature>
<feature type="transmembrane region" description="Helical" evidence="9">
    <location>
        <begin position="104"/>
        <end position="124"/>
    </location>
</feature>
<dbReference type="InterPro" id="IPR026033">
    <property type="entry name" value="Azg-like_bact_archaea"/>
</dbReference>
<dbReference type="PIRSF" id="PIRSF005353">
    <property type="entry name" value="PbuG"/>
    <property type="match status" value="1"/>
</dbReference>
<keyword evidence="4 8" id="KW-1003">Cell membrane</keyword>
<keyword evidence="5 8" id="KW-0812">Transmembrane</keyword>
<feature type="transmembrane region" description="Helical" evidence="9">
    <location>
        <begin position="131"/>
        <end position="152"/>
    </location>
</feature>
<evidence type="ECO:0000256" key="1">
    <source>
        <dbReference type="ARBA" id="ARBA00004651"/>
    </source>
</evidence>
<evidence type="ECO:0000256" key="7">
    <source>
        <dbReference type="ARBA" id="ARBA00023136"/>
    </source>
</evidence>
<keyword evidence="3 8" id="KW-0813">Transport</keyword>
<comment type="caution">
    <text evidence="10">The sequence shown here is derived from an EMBL/GenBank/DDBJ whole genome shotgun (WGS) entry which is preliminary data.</text>
</comment>
<accession>A0A0J8DGI4</accession>
<feature type="transmembrane region" description="Helical" evidence="9">
    <location>
        <begin position="225"/>
        <end position="243"/>
    </location>
</feature>
<dbReference type="OrthoDB" id="9808458at2"/>
<dbReference type="PANTHER" id="PTHR43337">
    <property type="entry name" value="XANTHINE/URACIL PERMEASE C887.17-RELATED"/>
    <property type="match status" value="1"/>
</dbReference>
<gene>
    <name evidence="10" type="ORF">CLCY_8c00140</name>
</gene>
<feature type="transmembrane region" description="Helical" evidence="9">
    <location>
        <begin position="264"/>
        <end position="292"/>
    </location>
</feature>
<name>A0A0J8DGI4_CLOCY</name>
<keyword evidence="6 8" id="KW-1133">Transmembrane helix</keyword>
<dbReference type="InterPro" id="IPR006043">
    <property type="entry name" value="NCS2"/>
</dbReference>
<organism evidence="10 11">
    <name type="scientific">Clostridium cylindrosporum DSM 605</name>
    <dbReference type="NCBI Taxonomy" id="1121307"/>
    <lineage>
        <taxon>Bacteria</taxon>
        <taxon>Bacillati</taxon>
        <taxon>Bacillota</taxon>
        <taxon>Clostridia</taxon>
        <taxon>Eubacteriales</taxon>
        <taxon>Clostridiaceae</taxon>
        <taxon>Clostridium</taxon>
    </lineage>
</organism>
<dbReference type="Pfam" id="PF00860">
    <property type="entry name" value="Xan_ur_permease"/>
    <property type="match status" value="1"/>
</dbReference>
<feature type="transmembrane region" description="Helical" evidence="9">
    <location>
        <begin position="198"/>
        <end position="219"/>
    </location>
</feature>
<dbReference type="GO" id="GO:0005345">
    <property type="term" value="F:purine nucleobase transmembrane transporter activity"/>
    <property type="evidence" value="ECO:0007669"/>
    <property type="project" value="TreeGrafter"/>
</dbReference>
<dbReference type="PATRIC" id="fig|1121307.3.peg.2466"/>
<evidence type="ECO:0000313" key="10">
    <source>
        <dbReference type="EMBL" id="KMT23278.1"/>
    </source>
</evidence>
<evidence type="ECO:0000256" key="6">
    <source>
        <dbReference type="ARBA" id="ARBA00022989"/>
    </source>
</evidence>
<comment type="similarity">
    <text evidence="2 8">Belongs to the nucleobase:cation symporter-2 (NCS2) (TC 2.A.40) family. Azg-like subfamily.</text>
</comment>
<evidence type="ECO:0000256" key="5">
    <source>
        <dbReference type="ARBA" id="ARBA00022692"/>
    </source>
</evidence>
<proteinExistence type="inferred from homology"/>
<evidence type="ECO:0000256" key="3">
    <source>
        <dbReference type="ARBA" id="ARBA00022448"/>
    </source>
</evidence>
<feature type="transmembrane region" description="Helical" evidence="9">
    <location>
        <begin position="323"/>
        <end position="346"/>
    </location>
</feature>
<protein>
    <submittedName>
        <fullName evidence="10">Putative permease</fullName>
    </submittedName>
</protein>
<feature type="transmembrane region" description="Helical" evidence="9">
    <location>
        <begin position="74"/>
        <end position="98"/>
    </location>
</feature>
<dbReference type="InterPro" id="IPR045018">
    <property type="entry name" value="Azg-like"/>
</dbReference>
<evidence type="ECO:0000313" key="11">
    <source>
        <dbReference type="Proteomes" id="UP000036756"/>
    </source>
</evidence>
<dbReference type="STRING" id="1121307.CLCY_8c00140"/>
<dbReference type="GO" id="GO:0005886">
    <property type="term" value="C:plasma membrane"/>
    <property type="evidence" value="ECO:0007669"/>
    <property type="project" value="UniProtKB-SubCell"/>
</dbReference>
<feature type="transmembrane region" description="Helical" evidence="9">
    <location>
        <begin position="358"/>
        <end position="382"/>
    </location>
</feature>
<feature type="transmembrane region" description="Helical" evidence="9">
    <location>
        <begin position="388"/>
        <end position="405"/>
    </location>
</feature>
<feature type="transmembrane region" description="Helical" evidence="9">
    <location>
        <begin position="417"/>
        <end position="443"/>
    </location>
</feature>
<dbReference type="RefSeq" id="WP_048569097.1">
    <property type="nucleotide sequence ID" value="NZ_LFVU01000001.1"/>
</dbReference>
<evidence type="ECO:0000256" key="9">
    <source>
        <dbReference type="SAM" id="Phobius"/>
    </source>
</evidence>
<evidence type="ECO:0000256" key="8">
    <source>
        <dbReference type="PIRNR" id="PIRNR005353"/>
    </source>
</evidence>
<reference evidence="10 11" key="1">
    <citation type="submission" date="2015-06" db="EMBL/GenBank/DDBJ databases">
        <title>Draft genome sequence of the purine-degrading Clostridium cylindrosporum HC-1 (DSM 605).</title>
        <authorList>
            <person name="Poehlein A."/>
            <person name="Schiel-Bengelsdorf B."/>
            <person name="Bengelsdorf F."/>
            <person name="Daniel R."/>
            <person name="Duerre P."/>
        </authorList>
    </citation>
    <scope>NUCLEOTIDE SEQUENCE [LARGE SCALE GENOMIC DNA]</scope>
    <source>
        <strain evidence="10 11">DSM 605</strain>
    </source>
</reference>
<keyword evidence="7 8" id="KW-0472">Membrane</keyword>
<keyword evidence="11" id="KW-1185">Reference proteome</keyword>
<sequence length="473" mass="49514">MSQENVRSKNSESLFEKIFKLKENKTDIKTEVLAGITTFLTMAYILFVNPNILKMAGMNSAGVLGEGAAKITTADPVVASVFMATCVAAAAGSILLGLLANLPFAVASGMGLNAFFTFTVVMGMKHTWQEALAAVFISGVVFFSICVTPLLNILVKALPKNIKLAITGGIGLFIALVGLKSGGIIVDNPDTLVGFGNVTNPAVLLTIIGIIVTAILLALNVKASMLIGIIVTTLIGIPMGITHKITNIFQMPPSMSPTFLKMDFAGLLFGGDKGILATILSIVLVVITITLVDLFDSVGTLIGTASRAGLVNEDGTVKNVNKAMMAASFGVVIGASCGTSTMTTYVESTAGIAQGGRTGLTSVTVGVLFIAAMFLTGIVGIVPAQATAPALVIVGVLMLSAVSEIDFSDFTESVPVFFIIAMMPFTYSIANGISIGLIMYPIMKIFTGRWKEVHPIVYVLAVLFIIRYLALPH</sequence>
<comment type="subcellular location">
    <subcellularLocation>
        <location evidence="1 8">Cell membrane</location>
        <topology evidence="1 8">Multi-pass membrane protein</topology>
    </subcellularLocation>
</comment>